<sequence length="169" mass="18743">MRMTRIAAAITATGLAACALSGLTAESARAASCLRTVGKIEPVVADGQHIGIFYQGFDQCNKTAYAEFHFDSSDTSSRVTSTDPYTDNEIKITRVPRYDQNITNHNLPNGALYWDAGSMSVEHADGEQFSASAHFYFWTHSKIAECFVEVSWDYSDGHQVDRANWCNDR</sequence>
<organism evidence="2 3">
    <name type="scientific">Actinoallomurus vinaceus</name>
    <dbReference type="NCBI Taxonomy" id="1080074"/>
    <lineage>
        <taxon>Bacteria</taxon>
        <taxon>Bacillati</taxon>
        <taxon>Actinomycetota</taxon>
        <taxon>Actinomycetes</taxon>
        <taxon>Streptosporangiales</taxon>
        <taxon>Thermomonosporaceae</taxon>
        <taxon>Actinoallomurus</taxon>
    </lineage>
</organism>
<accession>A0ABP8UBQ0</accession>
<evidence type="ECO:0008006" key="4">
    <source>
        <dbReference type="Google" id="ProtNLM"/>
    </source>
</evidence>
<evidence type="ECO:0000256" key="1">
    <source>
        <dbReference type="SAM" id="SignalP"/>
    </source>
</evidence>
<dbReference type="PROSITE" id="PS51257">
    <property type="entry name" value="PROKAR_LIPOPROTEIN"/>
    <property type="match status" value="1"/>
</dbReference>
<keyword evidence="1" id="KW-0732">Signal</keyword>
<dbReference type="EMBL" id="BAABHK010000005">
    <property type="protein sequence ID" value="GAA4627521.1"/>
    <property type="molecule type" value="Genomic_DNA"/>
</dbReference>
<comment type="caution">
    <text evidence="2">The sequence shown here is derived from an EMBL/GenBank/DDBJ whole genome shotgun (WGS) entry which is preliminary data.</text>
</comment>
<evidence type="ECO:0000313" key="2">
    <source>
        <dbReference type="EMBL" id="GAA4627521.1"/>
    </source>
</evidence>
<proteinExistence type="predicted"/>
<feature type="chain" id="PRO_5045117442" description="Secreted protein" evidence="1">
    <location>
        <begin position="31"/>
        <end position="169"/>
    </location>
</feature>
<keyword evidence="3" id="KW-1185">Reference proteome</keyword>
<protein>
    <recommendedName>
        <fullName evidence="4">Secreted protein</fullName>
    </recommendedName>
</protein>
<dbReference type="Proteomes" id="UP001501442">
    <property type="component" value="Unassembled WGS sequence"/>
</dbReference>
<reference evidence="3" key="1">
    <citation type="journal article" date="2019" name="Int. J. Syst. Evol. Microbiol.">
        <title>The Global Catalogue of Microorganisms (GCM) 10K type strain sequencing project: providing services to taxonomists for standard genome sequencing and annotation.</title>
        <authorList>
            <consortium name="The Broad Institute Genomics Platform"/>
            <consortium name="The Broad Institute Genome Sequencing Center for Infectious Disease"/>
            <person name="Wu L."/>
            <person name="Ma J."/>
        </authorList>
    </citation>
    <scope>NUCLEOTIDE SEQUENCE [LARGE SCALE GENOMIC DNA]</scope>
    <source>
        <strain evidence="3">JCM 17939</strain>
    </source>
</reference>
<feature type="signal peptide" evidence="1">
    <location>
        <begin position="1"/>
        <end position="30"/>
    </location>
</feature>
<evidence type="ECO:0000313" key="3">
    <source>
        <dbReference type="Proteomes" id="UP001501442"/>
    </source>
</evidence>
<name>A0ABP8UBQ0_9ACTN</name>
<gene>
    <name evidence="2" type="ORF">GCM10023196_040050</name>
</gene>